<dbReference type="SUPFAM" id="SSF48452">
    <property type="entry name" value="TPR-like"/>
    <property type="match status" value="2"/>
</dbReference>
<dbReference type="PANTHER" id="PTHR15704:SF7">
    <property type="entry name" value="SUPERKILLER COMPLEX PROTEIN 3"/>
    <property type="match status" value="1"/>
</dbReference>
<evidence type="ECO:0000256" key="1">
    <source>
        <dbReference type="ARBA" id="ARBA00022737"/>
    </source>
</evidence>
<keyword evidence="2" id="KW-0802">TPR repeat</keyword>
<dbReference type="KEGG" id="tva:4753308"/>
<dbReference type="Pfam" id="PF13174">
    <property type="entry name" value="TPR_6"/>
    <property type="match status" value="1"/>
</dbReference>
<sequence length="1026" mass="118358">MGEGKLEDCEKTLNSILPTVNRVEFRKFELHQMLSVLKFKQGKFKDSIALVKQTLEMKPEDPTLLKLLIIAEHKIDSSDLVNDCINALKNCKQTEIIVQTISEFIRDLDKEDLDKEFIESLQTLPDEKAANFIKAIPETDETLQYRVKLLKLCPPTDVDKLEDLAYALKDMGEYDESLKYAQMLPEDNNERLFIETLFGDNPIDTAKKHINKGKNQFENWIKSLQNPDPNEILKEVKLIPDFRSGYIMVIDLINDRNVKNALIDEITKKFSKSLKALESAAKAKEELNDYEGFLSISNMIVSINEEIGQKYVVRALIKLNRLEEAQKLIDNGVELSLIEKAKFAVEFWKTDKDDNRLHELLKYPYTKEFAEIKSMAAFYLGNHISAETANDIFTNCLKADRENCNVYAYFGNYLITVLNEQEKGKFLLKKSYDLGYRGSECLEIIVDECISSNQYEEAIKHCQLVNESWARFKSGLLYFKLGKYEDASYQLQLYTKRNPDDFNALTVLGYTYMSMGRLVAVSQIAEELEKIGHPCKELQYKVDCIYGKKLSENIIDQETVHNPLLFGPSLYQTMELMKRLFNFNRYESIIEVIHQTENLVSSHVLEFGEKLSSVLKSAAEYYLLAFKVTKEGKYANECLKLFMRRAEKDKRGECFIDVAEVLSLLGKTEQSIIVLRRAVKAFPDNAYVWKSLGIAFFMTGKISFSRHCFCVAAKLSDETEKANVLNCYAALSYFTNDNEMMSRASEEANTLDPKNASSWEHKSICGTIDPYHGQVLSFTHGNQKYSIETLTELAINANKPFESLGYAFMTRDKTKICLALEACGKYKDAFEFTEDEETKERLKFLLEENDKENVKHSTRFNELISGIEEASKANEIEKKEEILNGLYSNTDRNFKELIDQLRYHINLDSLQPENCFGYTRDLTKQSDAKNAAVETFNQYKDYYNPLVIKNYIIQVLKTNDTYEIIAPWSEILLKMDASRDNILLQALTMIFTKDNQSAAKYLQQYITLKPQMYKKILPLIRKLNNQ</sequence>
<dbReference type="GO" id="GO:0006401">
    <property type="term" value="P:RNA catabolic process"/>
    <property type="evidence" value="ECO:0007669"/>
    <property type="project" value="InterPro"/>
</dbReference>
<evidence type="ECO:0000313" key="4">
    <source>
        <dbReference type="Proteomes" id="UP000001542"/>
    </source>
</evidence>
<name>A2FHQ1_TRIV3</name>
<dbReference type="AlphaFoldDB" id="A2FHQ1"/>
<reference evidence="3" key="1">
    <citation type="submission" date="2006-10" db="EMBL/GenBank/DDBJ databases">
        <authorList>
            <person name="Amadeo P."/>
            <person name="Zhao Q."/>
            <person name="Wortman J."/>
            <person name="Fraser-Liggett C."/>
            <person name="Carlton J."/>
        </authorList>
    </citation>
    <scope>NUCLEOTIDE SEQUENCE</scope>
    <source>
        <strain evidence="3">G3</strain>
    </source>
</reference>
<dbReference type="InterPro" id="IPR011990">
    <property type="entry name" value="TPR-like_helical_dom_sf"/>
</dbReference>
<dbReference type="EMBL" id="DS113799">
    <property type="protein sequence ID" value="EAX95551.1"/>
    <property type="molecule type" value="Genomic_DNA"/>
</dbReference>
<protein>
    <submittedName>
        <fullName evidence="3">TPR Domain containing protein</fullName>
    </submittedName>
</protein>
<dbReference type="Proteomes" id="UP000001542">
    <property type="component" value="Unassembled WGS sequence"/>
</dbReference>
<keyword evidence="4" id="KW-1185">Reference proteome</keyword>
<dbReference type="GO" id="GO:0055087">
    <property type="term" value="C:Ski complex"/>
    <property type="evidence" value="ECO:0007669"/>
    <property type="project" value="InterPro"/>
</dbReference>
<dbReference type="Gene3D" id="1.25.40.10">
    <property type="entry name" value="Tetratricopeptide repeat domain"/>
    <property type="match status" value="3"/>
</dbReference>
<proteinExistence type="predicted"/>
<dbReference type="STRING" id="5722.A2FHQ1"/>
<dbReference type="RefSeq" id="XP_001308481.1">
    <property type="nucleotide sequence ID" value="XM_001308480.1"/>
</dbReference>
<evidence type="ECO:0000313" key="3">
    <source>
        <dbReference type="EMBL" id="EAX95551.1"/>
    </source>
</evidence>
<gene>
    <name evidence="3" type="ORF">TVAG_005660</name>
</gene>
<dbReference type="VEuPathDB" id="TrichDB:TVAG_005660"/>
<keyword evidence="1" id="KW-0677">Repeat</keyword>
<accession>A2FHQ1</accession>
<reference evidence="3" key="2">
    <citation type="journal article" date="2007" name="Science">
        <title>Draft genome sequence of the sexually transmitted pathogen Trichomonas vaginalis.</title>
        <authorList>
            <person name="Carlton J.M."/>
            <person name="Hirt R.P."/>
            <person name="Silva J.C."/>
            <person name="Delcher A.L."/>
            <person name="Schatz M."/>
            <person name="Zhao Q."/>
            <person name="Wortman J.R."/>
            <person name="Bidwell S.L."/>
            <person name="Alsmark U.C.M."/>
            <person name="Besteiro S."/>
            <person name="Sicheritz-Ponten T."/>
            <person name="Noel C.J."/>
            <person name="Dacks J.B."/>
            <person name="Foster P.G."/>
            <person name="Simillion C."/>
            <person name="Van de Peer Y."/>
            <person name="Miranda-Saavedra D."/>
            <person name="Barton G.J."/>
            <person name="Westrop G.D."/>
            <person name="Mueller S."/>
            <person name="Dessi D."/>
            <person name="Fiori P.L."/>
            <person name="Ren Q."/>
            <person name="Paulsen I."/>
            <person name="Zhang H."/>
            <person name="Bastida-Corcuera F.D."/>
            <person name="Simoes-Barbosa A."/>
            <person name="Brown M.T."/>
            <person name="Hayes R.D."/>
            <person name="Mukherjee M."/>
            <person name="Okumura C.Y."/>
            <person name="Schneider R."/>
            <person name="Smith A.J."/>
            <person name="Vanacova S."/>
            <person name="Villalvazo M."/>
            <person name="Haas B.J."/>
            <person name="Pertea M."/>
            <person name="Feldblyum T.V."/>
            <person name="Utterback T.R."/>
            <person name="Shu C.L."/>
            <person name="Osoegawa K."/>
            <person name="de Jong P.J."/>
            <person name="Hrdy I."/>
            <person name="Horvathova L."/>
            <person name="Zubacova Z."/>
            <person name="Dolezal P."/>
            <person name="Malik S.B."/>
            <person name="Logsdon J.M. Jr."/>
            <person name="Henze K."/>
            <person name="Gupta A."/>
            <person name="Wang C.C."/>
            <person name="Dunne R.L."/>
            <person name="Upcroft J.A."/>
            <person name="Upcroft P."/>
            <person name="White O."/>
            <person name="Salzberg S.L."/>
            <person name="Tang P."/>
            <person name="Chiu C.-H."/>
            <person name="Lee Y.-S."/>
            <person name="Embley T.M."/>
            <person name="Coombs G.H."/>
            <person name="Mottram J.C."/>
            <person name="Tachezy J."/>
            <person name="Fraser-Liggett C.M."/>
            <person name="Johnson P.J."/>
        </authorList>
    </citation>
    <scope>NUCLEOTIDE SEQUENCE [LARGE SCALE GENOMIC DNA]</scope>
    <source>
        <strain evidence="3">G3</strain>
    </source>
</reference>
<dbReference type="VEuPathDB" id="TrichDB:TVAGG3_0554440"/>
<organism evidence="3 4">
    <name type="scientific">Trichomonas vaginalis (strain ATCC PRA-98 / G3)</name>
    <dbReference type="NCBI Taxonomy" id="412133"/>
    <lineage>
        <taxon>Eukaryota</taxon>
        <taxon>Metamonada</taxon>
        <taxon>Parabasalia</taxon>
        <taxon>Trichomonadida</taxon>
        <taxon>Trichomonadidae</taxon>
        <taxon>Trichomonas</taxon>
    </lineage>
</organism>
<dbReference type="PANTHER" id="PTHR15704">
    <property type="entry name" value="SUPERKILLER 3 PROTEIN-RELATED"/>
    <property type="match status" value="1"/>
</dbReference>
<dbReference type="InParanoid" id="A2FHQ1"/>
<evidence type="ECO:0000256" key="2">
    <source>
        <dbReference type="ARBA" id="ARBA00022803"/>
    </source>
</evidence>
<dbReference type="InterPro" id="IPR019734">
    <property type="entry name" value="TPR_rpt"/>
</dbReference>
<dbReference type="SMART" id="SM00028">
    <property type="entry name" value="TPR"/>
    <property type="match status" value="4"/>
</dbReference>
<dbReference type="InterPro" id="IPR039226">
    <property type="entry name" value="Ski3/TTC37"/>
</dbReference>